<dbReference type="EMBL" id="LNFP01000455">
    <property type="protein sequence ID" value="KUF92627.1"/>
    <property type="molecule type" value="Genomic_DNA"/>
</dbReference>
<gene>
    <name evidence="1" type="ORF">AM588_10006529</name>
</gene>
<evidence type="ECO:0000313" key="2">
    <source>
        <dbReference type="Proteomes" id="UP000054636"/>
    </source>
</evidence>
<comment type="caution">
    <text evidence="1">The sequence shown here is derived from an EMBL/GenBank/DDBJ whole genome shotgun (WGS) entry which is preliminary data.</text>
</comment>
<organism evidence="1 2">
    <name type="scientific">Phytophthora nicotianae</name>
    <name type="common">Potato buckeye rot agent</name>
    <name type="synonym">Phytophthora parasitica</name>
    <dbReference type="NCBI Taxonomy" id="4792"/>
    <lineage>
        <taxon>Eukaryota</taxon>
        <taxon>Sar</taxon>
        <taxon>Stramenopiles</taxon>
        <taxon>Oomycota</taxon>
        <taxon>Peronosporomycetes</taxon>
        <taxon>Peronosporales</taxon>
        <taxon>Peronosporaceae</taxon>
        <taxon>Phytophthora</taxon>
    </lineage>
</organism>
<protein>
    <submittedName>
        <fullName evidence="1">Uncharacterized protein</fullName>
    </submittedName>
</protein>
<name>A0A0W8D8A2_PHYNI</name>
<reference evidence="1 2" key="1">
    <citation type="submission" date="2015-11" db="EMBL/GenBank/DDBJ databases">
        <title>Genomes and virulence difference between two physiological races of Phytophthora nicotianae.</title>
        <authorList>
            <person name="Liu H."/>
            <person name="Ma X."/>
            <person name="Yu H."/>
            <person name="Fang D."/>
            <person name="Li Y."/>
            <person name="Wang X."/>
            <person name="Wang W."/>
            <person name="Dong Y."/>
            <person name="Xiao B."/>
        </authorList>
    </citation>
    <scope>NUCLEOTIDE SEQUENCE [LARGE SCALE GENOMIC DNA]</scope>
    <source>
        <strain evidence="2">race 1</strain>
    </source>
</reference>
<dbReference type="AlphaFoldDB" id="A0A0W8D8A2"/>
<evidence type="ECO:0000313" key="1">
    <source>
        <dbReference type="EMBL" id="KUF92627.1"/>
    </source>
</evidence>
<accession>A0A0W8D8A2</accession>
<proteinExistence type="predicted"/>
<dbReference type="Proteomes" id="UP000054636">
    <property type="component" value="Unassembled WGS sequence"/>
</dbReference>
<sequence length="187" mass="20491">MVRKKRKGVIKEAQAGGIVAPNGVDLRLVLKGVPVNVELPAALGGGDLAAWYEALCAAHCSLYEQLKKLQLFRSKYAQRSGQWLGGITYYSDVFAPLFGLLAAGVAVMTSCSLADELQSLTDRVRELAQEACDIHNQDDVTHPLMLRSLELLANKDNKTSTPTDVEPVRELLYLTPYWTALAESWTA</sequence>